<accession>A0A1H5HM69</accession>
<evidence type="ECO:0000259" key="1">
    <source>
        <dbReference type="Pfam" id="PF01872"/>
    </source>
</evidence>
<organism evidence="2 3">
    <name type="scientific">Jiangella alba</name>
    <dbReference type="NCBI Taxonomy" id="561176"/>
    <lineage>
        <taxon>Bacteria</taxon>
        <taxon>Bacillati</taxon>
        <taxon>Actinomycetota</taxon>
        <taxon>Actinomycetes</taxon>
        <taxon>Jiangellales</taxon>
        <taxon>Jiangellaceae</taxon>
        <taxon>Jiangella</taxon>
    </lineage>
</organism>
<feature type="domain" description="Bacterial bifunctional deaminase-reductase C-terminal" evidence="1">
    <location>
        <begin position="4"/>
        <end position="180"/>
    </location>
</feature>
<dbReference type="GO" id="GO:0008703">
    <property type="term" value="F:5-amino-6-(5-phosphoribosylamino)uracil reductase activity"/>
    <property type="evidence" value="ECO:0007669"/>
    <property type="project" value="InterPro"/>
</dbReference>
<gene>
    <name evidence="2" type="ORF">SAMN04488561_0899</name>
</gene>
<dbReference type="RefSeq" id="WP_069110319.1">
    <property type="nucleotide sequence ID" value="NZ_FNUC01000003.1"/>
</dbReference>
<sequence length="189" mass="21019">MGRIVVTEFSSLDGVVQSPGGGEDFKYEAWSFDFDSGEEGEQFKVDEALGAEALLLGRVTYDGFAAAWPQEEGELADKYNGMRKYVVSSTLTEPTWNNTQVISGDIATQVAKLKDEVDGELQVAGSIRLAQELLEHDLVDELHLMTYPVLLGHGRRLFGETTDRTRWRLTESRTVGEGVLITLFERNRG</sequence>
<dbReference type="GO" id="GO:0009231">
    <property type="term" value="P:riboflavin biosynthetic process"/>
    <property type="evidence" value="ECO:0007669"/>
    <property type="project" value="InterPro"/>
</dbReference>
<dbReference type="InterPro" id="IPR024072">
    <property type="entry name" value="DHFR-like_dom_sf"/>
</dbReference>
<dbReference type="PANTHER" id="PTHR38011">
    <property type="entry name" value="DIHYDROFOLATE REDUCTASE FAMILY PROTEIN (AFU_ORTHOLOGUE AFUA_8G06820)"/>
    <property type="match status" value="1"/>
</dbReference>
<dbReference type="InterPro" id="IPR050765">
    <property type="entry name" value="Riboflavin_Biosynth_HTPR"/>
</dbReference>
<dbReference type="Proteomes" id="UP000181980">
    <property type="component" value="Unassembled WGS sequence"/>
</dbReference>
<dbReference type="InterPro" id="IPR002734">
    <property type="entry name" value="RibDG_C"/>
</dbReference>
<dbReference type="EMBL" id="FNUC01000003">
    <property type="protein sequence ID" value="SEE29089.1"/>
    <property type="molecule type" value="Genomic_DNA"/>
</dbReference>
<proteinExistence type="predicted"/>
<reference evidence="3" key="1">
    <citation type="submission" date="2016-10" db="EMBL/GenBank/DDBJ databases">
        <authorList>
            <person name="Varghese N."/>
            <person name="Submissions S."/>
        </authorList>
    </citation>
    <scope>NUCLEOTIDE SEQUENCE [LARGE SCALE GENOMIC DNA]</scope>
    <source>
        <strain evidence="3">DSM 45237</strain>
    </source>
</reference>
<dbReference type="PANTHER" id="PTHR38011:SF11">
    <property type="entry name" value="2,5-DIAMINO-6-RIBOSYLAMINO-4(3H)-PYRIMIDINONE 5'-PHOSPHATE REDUCTASE"/>
    <property type="match status" value="1"/>
</dbReference>
<dbReference type="Pfam" id="PF01872">
    <property type="entry name" value="RibD_C"/>
    <property type="match status" value="1"/>
</dbReference>
<dbReference type="AlphaFoldDB" id="A0A1H5HM69"/>
<keyword evidence="3" id="KW-1185">Reference proteome</keyword>
<evidence type="ECO:0000313" key="2">
    <source>
        <dbReference type="EMBL" id="SEE29089.1"/>
    </source>
</evidence>
<dbReference type="STRING" id="561176.SAMN04488561_0899"/>
<dbReference type="OrthoDB" id="7342392at2"/>
<name>A0A1H5HM69_9ACTN</name>
<evidence type="ECO:0000313" key="3">
    <source>
        <dbReference type="Proteomes" id="UP000181980"/>
    </source>
</evidence>
<protein>
    <submittedName>
        <fullName evidence="2">RibD C-terminal domain-containing protein</fullName>
    </submittedName>
</protein>
<dbReference type="SUPFAM" id="SSF53597">
    <property type="entry name" value="Dihydrofolate reductase-like"/>
    <property type="match status" value="1"/>
</dbReference>
<dbReference type="Gene3D" id="3.40.430.10">
    <property type="entry name" value="Dihydrofolate Reductase, subunit A"/>
    <property type="match status" value="1"/>
</dbReference>